<dbReference type="EMBL" id="AK007051">
    <property type="protein sequence ID" value="BAB24839.1"/>
    <property type="molecule type" value="mRNA"/>
</dbReference>
<reference evidence="1" key="8">
    <citation type="journal article" date="2005" name="Science">
        <title>Antisense Transcription in the Mammalian Transcriptome.</title>
        <authorList>
            <consortium name="RIKEN Genome Exploration Research Group and Genome Science Group (Genome Network Project Core Group) and the FANTOM Consortium"/>
        </authorList>
    </citation>
    <scope>NUCLEOTIDE SEQUENCE</scope>
    <source>
        <strain evidence="1">C57BL/6J</strain>
        <tissue evidence="1">Testis</tissue>
    </source>
</reference>
<name>Q9D9E3_MOUSE</name>
<dbReference type="AlphaFoldDB" id="Q9D9E3"/>
<reference evidence="1" key="6">
    <citation type="journal article" date="2002" name="Nature">
        <title>Analysis of the mouse transcriptome based on functional annotation of 60,770 full-length cDNAs.</title>
        <authorList>
            <consortium name="The FANTOM Consortium and the RIKEN Genome Exploration Research Group Phase I and II Team"/>
        </authorList>
    </citation>
    <scope>NUCLEOTIDE SEQUENCE</scope>
    <source>
        <strain evidence="1">C57BL/6J</strain>
        <tissue evidence="1">Testis</tissue>
    </source>
</reference>
<dbReference type="AGR" id="MGI:1921546"/>
<proteinExistence type="evidence at transcript level"/>
<accession>Q9D9E3</accession>
<reference evidence="1" key="5">
    <citation type="journal article" date="2001" name="Nature">
        <title>Functional annotation of a full-length mouse cDNA collection.</title>
        <authorList>
            <consortium name="The RIKEN Genome Exploration Research Group Phase II Team and the FANTOM Consortium"/>
        </authorList>
    </citation>
    <scope>NUCLEOTIDE SEQUENCE</scope>
    <source>
        <strain evidence="1">C57BL/6J</strain>
        <tissue evidence="1">Testis</tissue>
    </source>
</reference>
<sequence length="100" mass="11226">MSEQNNFSVGLTAFWWCWRSNPEPPRLTLPSARQDATSSVKGLILTSWFSAVIYRTLVCDFQSVPSFQHPGKLGTVENVISAVDRQVDQKLGITFGYTRS</sequence>
<evidence type="ECO:0000313" key="1">
    <source>
        <dbReference type="EMBL" id="BAB24839.1"/>
    </source>
</evidence>
<protein>
    <submittedName>
        <fullName evidence="1">Uncharacterized protein</fullName>
    </submittedName>
</protein>
<reference evidence="1" key="3">
    <citation type="journal article" date="2000" name="Genome Res.">
        <title>RIKEN integrated sequence analysis (RISA) system--384-format sequencing pipeline with 384 multicapillary sequencer.</title>
        <authorList>
            <person name="Shibata K."/>
            <person name="Itoh M."/>
            <person name="Aizawa K."/>
            <person name="Nagaoka S."/>
            <person name="Sasaki N."/>
            <person name="Carninci P."/>
            <person name="Konno H."/>
            <person name="Akiyama J."/>
            <person name="Nishi K."/>
            <person name="Kitsunai T."/>
            <person name="Tashiro H."/>
            <person name="Itoh M."/>
            <person name="Sumi N."/>
            <person name="Ishii Y."/>
            <person name="Nakamura S."/>
            <person name="Hazama M."/>
            <person name="Nishine T."/>
            <person name="Harada A."/>
            <person name="Yamamoto R."/>
            <person name="Matsumoto H."/>
            <person name="Sakaguchi S."/>
            <person name="Ikegami T."/>
            <person name="Kashiwagi K."/>
            <person name="Fujiwake S."/>
            <person name="Inoue K."/>
            <person name="Togawa Y."/>
            <person name="Izawa M."/>
            <person name="Ohara E."/>
            <person name="Watahiki M."/>
            <person name="Yoneda Y."/>
            <person name="Ishikawa T."/>
            <person name="Ozawa K."/>
            <person name="Tanaka T."/>
            <person name="Matsuura S."/>
            <person name="Kawai J."/>
            <person name="Okazaki Y."/>
            <person name="Muramatsu M."/>
            <person name="Inoue Y."/>
            <person name="Kira A."/>
            <person name="Hayashizaki Y."/>
        </authorList>
    </citation>
    <scope>NUCLEOTIDE SEQUENCE</scope>
    <source>
        <strain evidence="1">C57BL/6J</strain>
        <tissue evidence="1">Testis</tissue>
    </source>
</reference>
<reference evidence="1" key="4">
    <citation type="submission" date="2000-07" db="EMBL/GenBank/DDBJ databases">
        <authorList>
            <person name="Adachi J."/>
            <person name="Aizawa K."/>
            <person name="Akahira S."/>
            <person name="Akimura T."/>
            <person name="Arai A."/>
            <person name="Aono H."/>
            <person name="Arakawa T."/>
            <person name="Bono H."/>
            <person name="Carninci P."/>
            <person name="Fukuda S."/>
            <person name="Fukunishi Y."/>
            <person name="Furuno M."/>
            <person name="Hanagaki T."/>
            <person name="Hara A."/>
            <person name="Hayatsu N."/>
            <person name="Hiramoto K."/>
            <person name="Hiraoka T."/>
            <person name="Hori F."/>
            <person name="Imotani K."/>
            <person name="Ishii Y."/>
            <person name="Itoh M."/>
            <person name="Izawa M."/>
            <person name="Kasukawa T."/>
            <person name="Kato H."/>
            <person name="Kawai J."/>
            <person name="Kojima Y."/>
            <person name="Konno H."/>
            <person name="Kouda M."/>
            <person name="Koya S."/>
            <person name="Kurihara C."/>
            <person name="Matsuyama T."/>
            <person name="Miyazaki A."/>
            <person name="Nishi K."/>
            <person name="Nomura K."/>
            <person name="Numazaki R."/>
            <person name="Ohno M."/>
            <person name="Okazaki Y."/>
            <person name="Okido T."/>
            <person name="Owa C."/>
            <person name="Saito H."/>
            <person name="Saito R."/>
            <person name="Sakai C."/>
            <person name="Sakai K."/>
            <person name="Sano H."/>
            <person name="Sasaki D."/>
            <person name="Shibata K."/>
            <person name="Shibata Y."/>
            <person name="Shinagawa A."/>
            <person name="Shiraki T."/>
            <person name="Sogabe Y."/>
            <person name="Suzuki H."/>
            <person name="Tagami M."/>
            <person name="Tagawa A."/>
            <person name="Takahashi F."/>
            <person name="Tanaka T."/>
            <person name="Tejima Y."/>
            <person name="Toya T."/>
            <person name="Yamamura T."/>
            <person name="Yasunishi A."/>
            <person name="Yoshida K."/>
            <person name="Yoshino M."/>
            <person name="Muramatsu M."/>
            <person name="Hayashizaki Y."/>
        </authorList>
    </citation>
    <scope>NUCLEOTIDE SEQUENCE</scope>
    <source>
        <strain evidence="1">C57BL/6J</strain>
        <tissue evidence="1">Testis</tissue>
    </source>
</reference>
<gene>
    <name evidence="2" type="primary">1700093J21Rik</name>
</gene>
<dbReference type="MGI" id="MGI:1921546">
    <property type="gene designation" value="1700093J21Rik"/>
</dbReference>
<reference evidence="1" key="7">
    <citation type="journal article" date="2005" name="Science">
        <title>The Transcriptional Landscape of the Mammalian Genome.</title>
        <authorList>
            <consortium name="The FANTOM Consortium"/>
            <consortium name="Riken Genome Exploration Research Group and Genome Science Group (Genome Network Project Core Group)"/>
        </authorList>
    </citation>
    <scope>NUCLEOTIDE SEQUENCE</scope>
    <source>
        <strain evidence="1">C57BL/6J</strain>
        <tissue evidence="1">Testis</tissue>
    </source>
</reference>
<reference evidence="1" key="1">
    <citation type="journal article" date="1999" name="Methods Enzymol.">
        <title>High-efficiency full-length cDNA cloning.</title>
        <authorList>
            <person name="Carninci P."/>
            <person name="Hayashizaki Y."/>
        </authorList>
    </citation>
    <scope>NUCLEOTIDE SEQUENCE</scope>
    <source>
        <strain evidence="1">C57BL/6J</strain>
        <tissue evidence="1">Testis</tissue>
    </source>
</reference>
<evidence type="ECO:0000313" key="2">
    <source>
        <dbReference type="MGI" id="MGI:1921546"/>
    </source>
</evidence>
<organism evidence="1">
    <name type="scientific">Mus musculus</name>
    <name type="common">Mouse</name>
    <dbReference type="NCBI Taxonomy" id="10090"/>
    <lineage>
        <taxon>Eukaryota</taxon>
        <taxon>Metazoa</taxon>
        <taxon>Chordata</taxon>
        <taxon>Craniata</taxon>
        <taxon>Vertebrata</taxon>
        <taxon>Euteleostomi</taxon>
        <taxon>Mammalia</taxon>
        <taxon>Eutheria</taxon>
        <taxon>Euarchontoglires</taxon>
        <taxon>Glires</taxon>
        <taxon>Rodentia</taxon>
        <taxon>Myomorpha</taxon>
        <taxon>Muroidea</taxon>
        <taxon>Muridae</taxon>
        <taxon>Murinae</taxon>
        <taxon>Mus</taxon>
        <taxon>Mus</taxon>
    </lineage>
</organism>
<reference evidence="1" key="2">
    <citation type="journal article" date="2000" name="Genome Res.">
        <title>Normalization and subtraction of cap-trapper-selected cDNAs to prepare full-length cDNA libraries for rapid discovery of new genes.</title>
        <authorList>
            <person name="Carninci P."/>
            <person name="Shibata Y."/>
            <person name="Hayatsu N."/>
            <person name="Sugahara Y."/>
            <person name="Shibata K."/>
            <person name="Itoh M."/>
            <person name="Konno H."/>
            <person name="Okazaki Y."/>
            <person name="Muramatsu M."/>
            <person name="Hayashizaki Y."/>
        </authorList>
    </citation>
    <scope>NUCLEOTIDE SEQUENCE</scope>
    <source>
        <strain evidence="1">C57BL/6J</strain>
        <tissue evidence="1">Testis</tissue>
    </source>
</reference>